<dbReference type="RefSeq" id="XP_044556179.1">
    <property type="nucleotide sequence ID" value="XM_044693645.1"/>
</dbReference>
<feature type="transmembrane region" description="Helical" evidence="2">
    <location>
        <begin position="389"/>
        <end position="418"/>
    </location>
</feature>
<feature type="compositionally biased region" description="Basic residues" evidence="1">
    <location>
        <begin position="544"/>
        <end position="557"/>
    </location>
</feature>
<evidence type="ECO:0000256" key="2">
    <source>
        <dbReference type="SAM" id="Phobius"/>
    </source>
</evidence>
<evidence type="ECO:0000256" key="1">
    <source>
        <dbReference type="SAM" id="MobiDB-lite"/>
    </source>
</evidence>
<proteinExistence type="predicted"/>
<organism evidence="3 4">
    <name type="scientific">Naegleria lovaniensis</name>
    <name type="common">Amoeba</name>
    <dbReference type="NCBI Taxonomy" id="51637"/>
    <lineage>
        <taxon>Eukaryota</taxon>
        <taxon>Discoba</taxon>
        <taxon>Heterolobosea</taxon>
        <taxon>Tetramitia</taxon>
        <taxon>Eutetramitia</taxon>
        <taxon>Vahlkampfiidae</taxon>
        <taxon>Naegleria</taxon>
    </lineage>
</organism>
<accession>A0AA88KYR6</accession>
<gene>
    <name evidence="3" type="ORF">C9374_004049</name>
</gene>
<keyword evidence="2" id="KW-1133">Transmembrane helix</keyword>
<dbReference type="AlphaFoldDB" id="A0AA88KYR6"/>
<evidence type="ECO:0000313" key="3">
    <source>
        <dbReference type="EMBL" id="KAG2394285.1"/>
    </source>
</evidence>
<keyword evidence="4" id="KW-1185">Reference proteome</keyword>
<dbReference type="Gene3D" id="3.30.70.1230">
    <property type="entry name" value="Nucleotide cyclase"/>
    <property type="match status" value="1"/>
</dbReference>
<dbReference type="SUPFAM" id="SSF55073">
    <property type="entry name" value="Nucleotide cyclase"/>
    <property type="match status" value="1"/>
</dbReference>
<feature type="region of interest" description="Disordered" evidence="1">
    <location>
        <begin position="1"/>
        <end position="38"/>
    </location>
</feature>
<feature type="region of interest" description="Disordered" evidence="1">
    <location>
        <begin position="485"/>
        <end position="557"/>
    </location>
</feature>
<protein>
    <recommendedName>
        <fullName evidence="5">Guanylate cyclase domain-containing protein</fullName>
    </recommendedName>
</protein>
<evidence type="ECO:0008006" key="5">
    <source>
        <dbReference type="Google" id="ProtNLM"/>
    </source>
</evidence>
<reference evidence="3 4" key="1">
    <citation type="journal article" date="2018" name="BMC Genomics">
        <title>The genome of Naegleria lovaniensis, the basis for a comparative approach to unravel pathogenicity factors of the human pathogenic amoeba N. fowleri.</title>
        <authorList>
            <person name="Liechti N."/>
            <person name="Schurch N."/>
            <person name="Bruggmann R."/>
            <person name="Wittwer M."/>
        </authorList>
    </citation>
    <scope>NUCLEOTIDE SEQUENCE [LARGE SCALE GENOMIC DNA]</scope>
    <source>
        <strain evidence="3 4">ATCC 30569</strain>
    </source>
</reference>
<keyword evidence="2" id="KW-0812">Transmembrane</keyword>
<feature type="transmembrane region" description="Helical" evidence="2">
    <location>
        <begin position="53"/>
        <end position="75"/>
    </location>
</feature>
<keyword evidence="2" id="KW-0472">Membrane</keyword>
<feature type="compositionally biased region" description="Low complexity" evidence="1">
    <location>
        <begin position="485"/>
        <end position="496"/>
    </location>
</feature>
<dbReference type="Proteomes" id="UP000816034">
    <property type="component" value="Unassembled WGS sequence"/>
</dbReference>
<feature type="compositionally biased region" description="Polar residues" evidence="1">
    <location>
        <begin position="516"/>
        <end position="541"/>
    </location>
</feature>
<name>A0AA88KYR6_NAELO</name>
<feature type="compositionally biased region" description="Basic and acidic residues" evidence="1">
    <location>
        <begin position="497"/>
        <end position="514"/>
    </location>
</feature>
<dbReference type="GeneID" id="68096504"/>
<dbReference type="InterPro" id="IPR029787">
    <property type="entry name" value="Nucleotide_cyclase"/>
</dbReference>
<sequence length="785" mass="88610">MTILSSNPHDSSKIVPVTGNKRGKEENDNDTSDLASTEMDSPDKIQFFGSIKFWLITIVSSILFISIIGLSGIWLGSLLPSVFEYSDKTRELEFEGIISYTKQALREVEMISETMKHQLMVTADLSNYDYIEKIMFPYIKTVWQFHKGLVVTVHIGDNMGRQYGYMDWGGKPTLFNITTVDQKMYYCQDFYTLDYCKRNSTPNFELGFFDLTILINQGNTHPGKPSITLSFIDATTPQYTFITMVNSIALPSPDSKGNKFKYYLGTDMSSESFSNYLAAVTKRIAGSKSMIIETETLYIIGNDNPEAKVAKFNPDGSLIRQTYQKIDNDPVAAQVASNLYSVLGTNIKQIPCNTGDSYSFSGETISVYRLCTNTSIDWLMVLSVPKWNYIGSFVIGAMVALVGVVLLTVLGFSVAALISVKMTKPFHQLIEYFESVAHMDLDHLNISESKFSEVKLLQKHFLNMIARIKLYRAFIPAHLLQQLDNNNNNNNGNQDMNRNHTEGGDDSASSDRHGSKSSFMHESGRSLMNGTERNLSHLSSANSRKSHQNHHHSHKKKYNNGVDMFSLYLERKTITLVSVHIQGFDNLLREISPTECVELLKDCFDHLNGQSRALGGHLGNFENDCISIAFNASTCQQKHQEKAALICTVLKEKLQTIKEKKWSNSHHLKKKPYLLDEVKFIMAVCTQDSLCGNVGSNESKNFTVISSARFNLDQLIETAKRLEVSTVVTEKVFDSLESSYLLRYIDTKELQTDHSYSSPHMEPATTSQAQNLFTSMNWVQVHKFK</sequence>
<comment type="caution">
    <text evidence="3">The sequence shown here is derived from an EMBL/GenBank/DDBJ whole genome shotgun (WGS) entry which is preliminary data.</text>
</comment>
<evidence type="ECO:0000313" key="4">
    <source>
        <dbReference type="Proteomes" id="UP000816034"/>
    </source>
</evidence>
<dbReference type="EMBL" id="PYSW02000001">
    <property type="protein sequence ID" value="KAG2394285.1"/>
    <property type="molecule type" value="Genomic_DNA"/>
</dbReference>